<feature type="transmembrane region" description="Helical" evidence="2">
    <location>
        <begin position="12"/>
        <end position="30"/>
    </location>
</feature>
<dbReference type="InterPro" id="IPR050739">
    <property type="entry name" value="MFP"/>
</dbReference>
<evidence type="ECO:0000313" key="5">
    <source>
        <dbReference type="EMBL" id="PZM16979.1"/>
    </source>
</evidence>
<dbReference type="Gene3D" id="1.10.287.470">
    <property type="entry name" value="Helix hairpin bin"/>
    <property type="match status" value="2"/>
</dbReference>
<dbReference type="InterPro" id="IPR058625">
    <property type="entry name" value="MdtA-like_BSH"/>
</dbReference>
<organism evidence="5 6">
    <name type="scientific">Rhizobium tubonense</name>
    <dbReference type="NCBI Taxonomy" id="484088"/>
    <lineage>
        <taxon>Bacteria</taxon>
        <taxon>Pseudomonadati</taxon>
        <taxon>Pseudomonadota</taxon>
        <taxon>Alphaproteobacteria</taxon>
        <taxon>Hyphomicrobiales</taxon>
        <taxon>Rhizobiaceae</taxon>
        <taxon>Rhizobium/Agrobacterium group</taxon>
        <taxon>Rhizobium</taxon>
    </lineage>
</organism>
<dbReference type="Gene3D" id="2.40.30.170">
    <property type="match status" value="1"/>
</dbReference>
<dbReference type="EMBL" id="PCDP01000001">
    <property type="protein sequence ID" value="PZM16979.1"/>
    <property type="molecule type" value="Genomic_DNA"/>
</dbReference>
<gene>
    <name evidence="5" type="ORF">CPY51_01680</name>
</gene>
<dbReference type="Gene3D" id="2.40.50.100">
    <property type="match status" value="1"/>
</dbReference>
<reference evidence="5 6" key="1">
    <citation type="journal article" date="2018" name="Sci. Rep.">
        <title>Rhizobium tumorigenes sp. nov., a novel plant tumorigenic bacterium isolated from cane gall tumors on thornless blackberry.</title>
        <authorList>
            <person name="Kuzmanovi N."/>
            <person name="Smalla K."/>
            <person name="Gronow S."/>
            <person name="PuBawska J."/>
        </authorList>
    </citation>
    <scope>NUCLEOTIDE SEQUENCE [LARGE SCALE GENOMIC DNA]</scope>
    <source>
        <strain evidence="5 6">CCBAU 85046</strain>
    </source>
</reference>
<dbReference type="OrthoDB" id="9811754at2"/>
<dbReference type="InterPro" id="IPR058792">
    <property type="entry name" value="Beta-barrel_RND_2"/>
</dbReference>
<sequence>MSKLVRSPIEVVAALAGVGGVMLVLYAWHLPPFKTSVETTDDAYVKGYVTIISPQVNGYITEVPVKDYETVTQGQVLARIDDRIYSQKLAQAHATLDGQKAALANSRQQELAAQAGIASSQAQIDSANAGLKRAQLAWDRIDTLVHKGVSTTSDSETAQAALEQAKASVNQAQAALEVSRQNLTTIIVNRASLEAGVSGAEALVQLADIDLQNATISAATAGRVGEVGVRLGQYVTPGTQLMALVPSDVWVIANFKETQLDGMKIGQPVSVYVDALEHQRLNGHVERFSPAAGSEFAVIRADNATGNFTKIAQRVGVRVSIDAGQPLAASLTPGLSVVVSVDKNSKPQPPATPTQ</sequence>
<keyword evidence="1" id="KW-0175">Coiled coil</keyword>
<evidence type="ECO:0000313" key="6">
    <source>
        <dbReference type="Proteomes" id="UP000248925"/>
    </source>
</evidence>
<dbReference type="Proteomes" id="UP000248925">
    <property type="component" value="Unassembled WGS sequence"/>
</dbReference>
<comment type="caution">
    <text evidence="5">The sequence shown here is derived from an EMBL/GenBank/DDBJ whole genome shotgun (WGS) entry which is preliminary data.</text>
</comment>
<dbReference type="SUPFAM" id="SSF56954">
    <property type="entry name" value="Outer membrane efflux proteins (OEP)"/>
    <property type="match status" value="1"/>
</dbReference>
<accession>A0A2W4CXQ5</accession>
<keyword evidence="2" id="KW-0812">Transmembrane</keyword>
<evidence type="ECO:0000256" key="2">
    <source>
        <dbReference type="SAM" id="Phobius"/>
    </source>
</evidence>
<dbReference type="RefSeq" id="WP_111158306.1">
    <property type="nucleotide sequence ID" value="NZ_PCDP01000001.1"/>
</dbReference>
<proteinExistence type="predicted"/>
<feature type="coiled-coil region" evidence="1">
    <location>
        <begin position="155"/>
        <end position="182"/>
    </location>
</feature>
<evidence type="ECO:0000256" key="1">
    <source>
        <dbReference type="SAM" id="Coils"/>
    </source>
</evidence>
<dbReference type="SUPFAM" id="SSF111369">
    <property type="entry name" value="HlyD-like secretion proteins"/>
    <property type="match status" value="1"/>
</dbReference>
<evidence type="ECO:0000259" key="3">
    <source>
        <dbReference type="Pfam" id="PF25917"/>
    </source>
</evidence>
<dbReference type="PANTHER" id="PTHR30386">
    <property type="entry name" value="MEMBRANE FUSION SUBUNIT OF EMRAB-TOLC MULTIDRUG EFFLUX PUMP"/>
    <property type="match status" value="1"/>
</dbReference>
<keyword evidence="6" id="KW-1185">Reference proteome</keyword>
<dbReference type="Pfam" id="PF25917">
    <property type="entry name" value="BSH_RND"/>
    <property type="match status" value="1"/>
</dbReference>
<evidence type="ECO:0000259" key="4">
    <source>
        <dbReference type="Pfam" id="PF25954"/>
    </source>
</evidence>
<feature type="domain" description="CusB-like beta-barrel" evidence="4">
    <location>
        <begin position="249"/>
        <end position="292"/>
    </location>
</feature>
<protein>
    <submittedName>
        <fullName evidence="5">Hemolysin secretion protein D</fullName>
    </submittedName>
</protein>
<keyword evidence="2" id="KW-1133">Transmembrane helix</keyword>
<dbReference type="AlphaFoldDB" id="A0A2W4CXQ5"/>
<dbReference type="Pfam" id="PF25954">
    <property type="entry name" value="Beta-barrel_RND_2"/>
    <property type="match status" value="1"/>
</dbReference>
<dbReference type="PANTHER" id="PTHR30386:SF24">
    <property type="entry name" value="MULTIDRUG RESISTANCE EFFLUX PUMP"/>
    <property type="match status" value="1"/>
</dbReference>
<keyword evidence="2" id="KW-0472">Membrane</keyword>
<feature type="domain" description="Multidrug resistance protein MdtA-like barrel-sandwich hybrid" evidence="3">
    <location>
        <begin position="52"/>
        <end position="245"/>
    </location>
</feature>
<name>A0A2W4CXQ5_9HYPH</name>